<proteinExistence type="predicted"/>
<reference evidence="1" key="1">
    <citation type="submission" date="2019-08" db="EMBL/GenBank/DDBJ databases">
        <authorList>
            <person name="Kucharzyk K."/>
            <person name="Murdoch R.W."/>
            <person name="Higgins S."/>
            <person name="Loffler F."/>
        </authorList>
    </citation>
    <scope>NUCLEOTIDE SEQUENCE</scope>
</reference>
<evidence type="ECO:0000313" key="1">
    <source>
        <dbReference type="EMBL" id="MPN33068.1"/>
    </source>
</evidence>
<comment type="caution">
    <text evidence="1">The sequence shown here is derived from an EMBL/GenBank/DDBJ whole genome shotgun (WGS) entry which is preliminary data.</text>
</comment>
<organism evidence="1">
    <name type="scientific">bioreactor metagenome</name>
    <dbReference type="NCBI Taxonomy" id="1076179"/>
    <lineage>
        <taxon>unclassified sequences</taxon>
        <taxon>metagenomes</taxon>
        <taxon>ecological metagenomes</taxon>
    </lineage>
</organism>
<dbReference type="EMBL" id="VSSQ01085389">
    <property type="protein sequence ID" value="MPN33068.1"/>
    <property type="molecule type" value="Genomic_DNA"/>
</dbReference>
<dbReference type="AlphaFoldDB" id="A0A645H233"/>
<accession>A0A645H233</accession>
<protein>
    <submittedName>
        <fullName evidence="1">Uncharacterized protein</fullName>
    </submittedName>
</protein>
<name>A0A645H233_9ZZZZ</name>
<gene>
    <name evidence="1" type="ORF">SDC9_180551</name>
</gene>
<sequence>MKNGGFIRFPKDFQDISGRSVELLHLGYEIIGQLNKGRFPVHPPERFEAVIFLRQDLGKQHMPAIFIDGYQAAASGF</sequence>